<keyword evidence="9" id="KW-1185">Reference proteome</keyword>
<proteinExistence type="predicted"/>
<gene>
    <name evidence="8" type="ORF">AB7P39_12630</name>
</gene>
<feature type="transmembrane region" description="Helical" evidence="7">
    <location>
        <begin position="92"/>
        <end position="119"/>
    </location>
</feature>
<dbReference type="InterPro" id="IPR036259">
    <property type="entry name" value="MFS_trans_sf"/>
</dbReference>
<evidence type="ECO:0000256" key="6">
    <source>
        <dbReference type="SAM" id="MobiDB-lite"/>
    </source>
</evidence>
<keyword evidence="5 7" id="KW-0472">Membrane</keyword>
<comment type="subcellular location">
    <subcellularLocation>
        <location evidence="1">Cell membrane</location>
        <topology evidence="1">Multi-pass membrane protein</topology>
    </subcellularLocation>
</comment>
<evidence type="ECO:0000256" key="1">
    <source>
        <dbReference type="ARBA" id="ARBA00004651"/>
    </source>
</evidence>
<dbReference type="InterPro" id="IPR011701">
    <property type="entry name" value="MFS"/>
</dbReference>
<feature type="transmembrane region" description="Helical" evidence="7">
    <location>
        <begin position="50"/>
        <end position="71"/>
    </location>
</feature>
<feature type="region of interest" description="Disordered" evidence="6">
    <location>
        <begin position="201"/>
        <end position="263"/>
    </location>
</feature>
<sequence>MVVQDESTGAVHRNTGFRWLWASNALQETGRQFATLALSVTAVAVLGAEAWQVGVISALGLSAYLVIGLPAGVWVDRWSKRPVLVCTELIRAVAAASVAVAYIAGWLSVWQLMVVAAIISVTSVFSDTAQTAFTPAIVGPSRVSKATARIQSTDTSMQVVGPALAAAVLTRLTAPLLYVFTSVTGILTAVAASLIRAPEPREKGVADRGDRVRPAACRSSDHARHERPHQRRRRRLRNADRSRLARRPRDDRYPRSASFAGKR</sequence>
<accession>A0ABV5EUN7</accession>
<feature type="compositionally biased region" description="Basic residues" evidence="6">
    <location>
        <begin position="225"/>
        <end position="236"/>
    </location>
</feature>
<evidence type="ECO:0000313" key="9">
    <source>
        <dbReference type="Proteomes" id="UP001589643"/>
    </source>
</evidence>
<protein>
    <submittedName>
        <fullName evidence="8">MFS transporter</fullName>
    </submittedName>
</protein>
<evidence type="ECO:0000313" key="8">
    <source>
        <dbReference type="EMBL" id="MFB8893686.1"/>
    </source>
</evidence>
<dbReference type="SUPFAM" id="SSF103473">
    <property type="entry name" value="MFS general substrate transporter"/>
    <property type="match status" value="1"/>
</dbReference>
<dbReference type="EMBL" id="JBHLHV010000002">
    <property type="protein sequence ID" value="MFB8893686.1"/>
    <property type="molecule type" value="Genomic_DNA"/>
</dbReference>
<reference evidence="8 9" key="1">
    <citation type="submission" date="2024-08" db="EMBL/GenBank/DDBJ databases">
        <title>Heavy metals resistant antinobacteria isolated from wastewater.</title>
        <authorList>
            <person name="Roman Ponce B."/>
            <person name="Blanco Mercado M.A."/>
            <person name="Avila Aldana I.N."/>
            <person name="Morales Arrieta S."/>
        </authorList>
    </citation>
    <scope>NUCLEOTIDE SEQUENCE [LARGE SCALE GENOMIC DNA]</scope>
    <source>
        <strain evidence="9">sma-1</strain>
    </source>
</reference>
<dbReference type="Gene3D" id="1.20.1250.20">
    <property type="entry name" value="MFS general substrate transporter like domains"/>
    <property type="match status" value="1"/>
</dbReference>
<dbReference type="RefSeq" id="WP_378719416.1">
    <property type="nucleotide sequence ID" value="NZ_JBHLHV010000002.1"/>
</dbReference>
<keyword evidence="2" id="KW-1003">Cell membrane</keyword>
<dbReference type="PANTHER" id="PTHR23513:SF6">
    <property type="entry name" value="MAJOR FACILITATOR SUPERFAMILY ASSOCIATED DOMAIN-CONTAINING PROTEIN"/>
    <property type="match status" value="1"/>
</dbReference>
<feature type="transmembrane region" description="Helical" evidence="7">
    <location>
        <begin position="176"/>
        <end position="195"/>
    </location>
</feature>
<dbReference type="CDD" id="cd06173">
    <property type="entry name" value="MFS_MefA_like"/>
    <property type="match status" value="1"/>
</dbReference>
<evidence type="ECO:0000256" key="3">
    <source>
        <dbReference type="ARBA" id="ARBA00022692"/>
    </source>
</evidence>
<dbReference type="Proteomes" id="UP001589643">
    <property type="component" value="Unassembled WGS sequence"/>
</dbReference>
<evidence type="ECO:0000256" key="4">
    <source>
        <dbReference type="ARBA" id="ARBA00022989"/>
    </source>
</evidence>
<feature type="compositionally biased region" description="Basic and acidic residues" evidence="6">
    <location>
        <begin position="201"/>
        <end position="224"/>
    </location>
</feature>
<name>A0ABV5EUN7_9MICO</name>
<dbReference type="PANTHER" id="PTHR23513">
    <property type="entry name" value="INTEGRAL MEMBRANE EFFLUX PROTEIN-RELATED"/>
    <property type="match status" value="1"/>
</dbReference>
<evidence type="ECO:0000256" key="2">
    <source>
        <dbReference type="ARBA" id="ARBA00022475"/>
    </source>
</evidence>
<keyword evidence="3 7" id="KW-0812">Transmembrane</keyword>
<dbReference type="Pfam" id="PF07690">
    <property type="entry name" value="MFS_1"/>
    <property type="match status" value="1"/>
</dbReference>
<keyword evidence="4 7" id="KW-1133">Transmembrane helix</keyword>
<organism evidence="8 9">
    <name type="scientific">Microbacterium plantarum</name>
    <dbReference type="NCBI Taxonomy" id="1816425"/>
    <lineage>
        <taxon>Bacteria</taxon>
        <taxon>Bacillati</taxon>
        <taxon>Actinomycetota</taxon>
        <taxon>Actinomycetes</taxon>
        <taxon>Micrococcales</taxon>
        <taxon>Microbacteriaceae</taxon>
        <taxon>Microbacterium</taxon>
    </lineage>
</organism>
<comment type="caution">
    <text evidence="8">The sequence shown here is derived from an EMBL/GenBank/DDBJ whole genome shotgun (WGS) entry which is preliminary data.</text>
</comment>
<evidence type="ECO:0000256" key="7">
    <source>
        <dbReference type="SAM" id="Phobius"/>
    </source>
</evidence>
<feature type="compositionally biased region" description="Basic and acidic residues" evidence="6">
    <location>
        <begin position="237"/>
        <end position="254"/>
    </location>
</feature>
<evidence type="ECO:0000256" key="5">
    <source>
        <dbReference type="ARBA" id="ARBA00023136"/>
    </source>
</evidence>